<evidence type="ECO:0000256" key="3">
    <source>
        <dbReference type="SAM" id="Phobius"/>
    </source>
</evidence>
<evidence type="ECO:0000256" key="2">
    <source>
        <dbReference type="SAM" id="MobiDB-lite"/>
    </source>
</evidence>
<evidence type="ECO:0000313" key="7">
    <source>
        <dbReference type="Proteomes" id="UP000663829"/>
    </source>
</evidence>
<dbReference type="OrthoDB" id="10257697at2759"/>
<dbReference type="InterPro" id="IPR001199">
    <property type="entry name" value="Cyt_B5-like_heme/steroid-bd"/>
</dbReference>
<dbReference type="SUPFAM" id="SSF55856">
    <property type="entry name" value="Cytochrome b5-like heme/steroid binding domain"/>
    <property type="match status" value="1"/>
</dbReference>
<dbReference type="AlphaFoldDB" id="A0A814GNF2"/>
<name>A0A814GNF2_9BILA</name>
<proteinExistence type="inferred from homology"/>
<accession>A0A814GNF2</accession>
<keyword evidence="7" id="KW-1185">Reference proteome</keyword>
<reference evidence="5" key="1">
    <citation type="submission" date="2021-02" db="EMBL/GenBank/DDBJ databases">
        <authorList>
            <person name="Nowell W R."/>
        </authorList>
    </citation>
    <scope>NUCLEOTIDE SEQUENCE</scope>
</reference>
<dbReference type="EMBL" id="CAJNOQ010003165">
    <property type="protein sequence ID" value="CAF0998597.1"/>
    <property type="molecule type" value="Genomic_DNA"/>
</dbReference>
<dbReference type="Gene3D" id="3.10.120.10">
    <property type="entry name" value="Cytochrome b5-like heme/steroid binding domain"/>
    <property type="match status" value="1"/>
</dbReference>
<feature type="compositionally biased region" description="Basic and acidic residues" evidence="2">
    <location>
        <begin position="121"/>
        <end position="133"/>
    </location>
</feature>
<dbReference type="PANTHER" id="PTHR10281:SF4">
    <property type="entry name" value="NEUFERRICIN"/>
    <property type="match status" value="1"/>
</dbReference>
<sequence length="210" mass="23935">MVNKNGNSIKRYQPLFLIIFGVLLAYIVKEKLKTDNPQKSTETTRLFQLEELKQYQGPASVELYLAILGHVFNVSRAPKFYGADGSYRLFVGRDASRSFNTGDMSEQGLSDDLTGLNDEDISSKNKRNEKEQQEYPPCNNEFSQATGKRVWCTNKSGGIERSWIGFPRRLFSTEKKIERCACILETELNNPNLKEYDNCPPTSHECKLST</sequence>
<feature type="domain" description="Cytochrome b5 heme-binding" evidence="4">
    <location>
        <begin position="47"/>
        <end position="143"/>
    </location>
</feature>
<evidence type="ECO:0000313" key="6">
    <source>
        <dbReference type="EMBL" id="CAF3770077.1"/>
    </source>
</evidence>
<dbReference type="GO" id="GO:0016020">
    <property type="term" value="C:membrane"/>
    <property type="evidence" value="ECO:0007669"/>
    <property type="project" value="TreeGrafter"/>
</dbReference>
<keyword evidence="3" id="KW-0812">Transmembrane</keyword>
<dbReference type="SMART" id="SM01117">
    <property type="entry name" value="Cyt-b5"/>
    <property type="match status" value="1"/>
</dbReference>
<protein>
    <recommendedName>
        <fullName evidence="4">Cytochrome b5 heme-binding domain-containing protein</fullName>
    </recommendedName>
</protein>
<evidence type="ECO:0000259" key="4">
    <source>
        <dbReference type="SMART" id="SM01117"/>
    </source>
</evidence>
<organism evidence="5 7">
    <name type="scientific">Didymodactylos carnosus</name>
    <dbReference type="NCBI Taxonomy" id="1234261"/>
    <lineage>
        <taxon>Eukaryota</taxon>
        <taxon>Metazoa</taxon>
        <taxon>Spiralia</taxon>
        <taxon>Gnathifera</taxon>
        <taxon>Rotifera</taxon>
        <taxon>Eurotatoria</taxon>
        <taxon>Bdelloidea</taxon>
        <taxon>Philodinida</taxon>
        <taxon>Philodinidae</taxon>
        <taxon>Didymodactylos</taxon>
    </lineage>
</organism>
<comment type="similarity">
    <text evidence="1">Belongs to the cytochrome b5 family. MAPR subfamily.</text>
</comment>
<feature type="region of interest" description="Disordered" evidence="2">
    <location>
        <begin position="101"/>
        <end position="141"/>
    </location>
</feature>
<comment type="caution">
    <text evidence="5">The sequence shown here is derived from an EMBL/GenBank/DDBJ whole genome shotgun (WGS) entry which is preliminary data.</text>
</comment>
<dbReference type="PANTHER" id="PTHR10281">
    <property type="entry name" value="MEMBRANE-ASSOCIATED PROGESTERONE RECEPTOR COMPONENT-RELATED"/>
    <property type="match status" value="1"/>
</dbReference>
<evidence type="ECO:0000256" key="1">
    <source>
        <dbReference type="ARBA" id="ARBA00038357"/>
    </source>
</evidence>
<dbReference type="Pfam" id="PF00173">
    <property type="entry name" value="Cyt-b5"/>
    <property type="match status" value="1"/>
</dbReference>
<dbReference type="InterPro" id="IPR050577">
    <property type="entry name" value="MAPR/NEUFC/NENF-like"/>
</dbReference>
<gene>
    <name evidence="5" type="ORF">GPM918_LOCUS13632</name>
    <name evidence="6" type="ORF">SRO942_LOCUS13632</name>
</gene>
<keyword evidence="3" id="KW-1133">Transmembrane helix</keyword>
<dbReference type="Proteomes" id="UP000681722">
    <property type="component" value="Unassembled WGS sequence"/>
</dbReference>
<evidence type="ECO:0000313" key="5">
    <source>
        <dbReference type="EMBL" id="CAF0998597.1"/>
    </source>
</evidence>
<dbReference type="Proteomes" id="UP000663829">
    <property type="component" value="Unassembled WGS sequence"/>
</dbReference>
<dbReference type="GO" id="GO:0012505">
    <property type="term" value="C:endomembrane system"/>
    <property type="evidence" value="ECO:0007669"/>
    <property type="project" value="TreeGrafter"/>
</dbReference>
<dbReference type="InterPro" id="IPR036400">
    <property type="entry name" value="Cyt_B5-like_heme/steroid_sf"/>
</dbReference>
<keyword evidence="3" id="KW-0472">Membrane</keyword>
<feature type="transmembrane region" description="Helical" evidence="3">
    <location>
        <begin position="12"/>
        <end position="28"/>
    </location>
</feature>
<dbReference type="EMBL" id="CAJOBC010003165">
    <property type="protein sequence ID" value="CAF3770077.1"/>
    <property type="molecule type" value="Genomic_DNA"/>
</dbReference>